<dbReference type="PANTHER" id="PTHR43078">
    <property type="entry name" value="UDP-GLUCURONIC ACID DECARBOXYLASE-RELATED"/>
    <property type="match status" value="1"/>
</dbReference>
<dbReference type="GO" id="GO:0005737">
    <property type="term" value="C:cytoplasm"/>
    <property type="evidence" value="ECO:0007669"/>
    <property type="project" value="TreeGrafter"/>
</dbReference>
<evidence type="ECO:0000313" key="8">
    <source>
        <dbReference type="Proteomes" id="UP000199155"/>
    </source>
</evidence>
<dbReference type="InterPro" id="IPR044516">
    <property type="entry name" value="UXS-like"/>
</dbReference>
<name>A0A1G9CIA6_9ACTN</name>
<dbReference type="GO" id="GO:0042732">
    <property type="term" value="P:D-xylose metabolic process"/>
    <property type="evidence" value="ECO:0007669"/>
    <property type="project" value="InterPro"/>
</dbReference>
<dbReference type="Pfam" id="PF01370">
    <property type="entry name" value="Epimerase"/>
    <property type="match status" value="1"/>
</dbReference>
<evidence type="ECO:0000259" key="6">
    <source>
        <dbReference type="Pfam" id="PF01370"/>
    </source>
</evidence>
<dbReference type="OrthoDB" id="9801785at2"/>
<dbReference type="RefSeq" id="WP_093612492.1">
    <property type="nucleotide sequence ID" value="NZ_FNFF01000008.1"/>
</dbReference>
<dbReference type="PANTHER" id="PTHR43078:SF6">
    <property type="entry name" value="UDP-GLUCURONIC ACID DECARBOXYLASE 1"/>
    <property type="match status" value="1"/>
</dbReference>
<reference evidence="7 8" key="1">
    <citation type="submission" date="2016-10" db="EMBL/GenBank/DDBJ databases">
        <authorList>
            <person name="de Groot N.N."/>
        </authorList>
    </citation>
    <scope>NUCLEOTIDE SEQUENCE [LARGE SCALE GENOMIC DNA]</scope>
    <source>
        <strain evidence="7 8">CGMCC 4.5727</strain>
    </source>
</reference>
<evidence type="ECO:0000256" key="5">
    <source>
        <dbReference type="SAM" id="MobiDB-lite"/>
    </source>
</evidence>
<evidence type="ECO:0000256" key="2">
    <source>
        <dbReference type="ARBA" id="ARBA00022793"/>
    </source>
</evidence>
<dbReference type="Proteomes" id="UP000199155">
    <property type="component" value="Unassembled WGS sequence"/>
</dbReference>
<comment type="cofactor">
    <cofactor evidence="1">
        <name>NAD(+)</name>
        <dbReference type="ChEBI" id="CHEBI:57540"/>
    </cofactor>
</comment>
<dbReference type="AlphaFoldDB" id="A0A1G9CIA6"/>
<dbReference type="STRING" id="417292.SAMN05421806_108147"/>
<feature type="region of interest" description="Disordered" evidence="5">
    <location>
        <begin position="326"/>
        <end position="347"/>
    </location>
</feature>
<dbReference type="UniPathway" id="UPA00796">
    <property type="reaction ID" value="UER00771"/>
</dbReference>
<feature type="domain" description="NAD-dependent epimerase/dehydratase" evidence="6">
    <location>
        <begin position="9"/>
        <end position="249"/>
    </location>
</feature>
<dbReference type="GO" id="GO:0048040">
    <property type="term" value="F:UDP-glucuronate decarboxylase activity"/>
    <property type="evidence" value="ECO:0007669"/>
    <property type="project" value="TreeGrafter"/>
</dbReference>
<evidence type="ECO:0000256" key="3">
    <source>
        <dbReference type="ARBA" id="ARBA00023027"/>
    </source>
</evidence>
<evidence type="ECO:0000256" key="4">
    <source>
        <dbReference type="ARBA" id="ARBA00023239"/>
    </source>
</evidence>
<dbReference type="Gene3D" id="3.40.50.720">
    <property type="entry name" value="NAD(P)-binding Rossmann-like Domain"/>
    <property type="match status" value="1"/>
</dbReference>
<organism evidence="7 8">
    <name type="scientific">Streptomyces indicus</name>
    <dbReference type="NCBI Taxonomy" id="417292"/>
    <lineage>
        <taxon>Bacteria</taxon>
        <taxon>Bacillati</taxon>
        <taxon>Actinomycetota</taxon>
        <taxon>Actinomycetes</taxon>
        <taxon>Kitasatosporales</taxon>
        <taxon>Streptomycetaceae</taxon>
        <taxon>Streptomyces</taxon>
    </lineage>
</organism>
<accession>A0A1G9CIA6</accession>
<protein>
    <submittedName>
        <fullName evidence="7">UDP-glucose 4-epimerase</fullName>
    </submittedName>
</protein>
<keyword evidence="3" id="KW-0520">NAD</keyword>
<proteinExistence type="predicted"/>
<dbReference type="InterPro" id="IPR036291">
    <property type="entry name" value="NAD(P)-bd_dom_sf"/>
</dbReference>
<dbReference type="EMBL" id="FNFF01000008">
    <property type="protein sequence ID" value="SDK51378.1"/>
    <property type="molecule type" value="Genomic_DNA"/>
</dbReference>
<evidence type="ECO:0000256" key="1">
    <source>
        <dbReference type="ARBA" id="ARBA00001911"/>
    </source>
</evidence>
<dbReference type="SUPFAM" id="SSF51735">
    <property type="entry name" value="NAD(P)-binding Rossmann-fold domains"/>
    <property type="match status" value="1"/>
</dbReference>
<evidence type="ECO:0000313" key="7">
    <source>
        <dbReference type="EMBL" id="SDK51378.1"/>
    </source>
</evidence>
<keyword evidence="8" id="KW-1185">Reference proteome</keyword>
<keyword evidence="4" id="KW-0456">Lyase</keyword>
<dbReference type="InterPro" id="IPR001509">
    <property type="entry name" value="Epimerase_deHydtase"/>
</dbReference>
<sequence>MDREPTTYLVTGGAGFIGSHLAEALLARGDSVVVLDDLSTGDTANLAAVMDHPRLRFIRGSVLEPELVADLARRCDAVVHLAAAVGVRLIVEQPLKSFTTNVRGTENVIAAAHRHNRPLLLASTSEIYGKNSAGPLTETADRILGQTGVARWSYSTAKAVDEILALAHHREFGLPVAVVRLFNTVGPRQSPAYGMVIPRLVRQALAGEPLTVHGDGRQRRCFAHVADVVDALLRLLDHPGAVGGVFNVGTGEEVSIAELAARVVARTGSDSPIGLIPYDQVYASGFEDMERRVPDTTRLRELTGWAPRFGLDAILDSTIADVRRRAAAPQVTVPEPARPGTGSRPLV</sequence>
<gene>
    <name evidence="7" type="ORF">SAMN05421806_108147</name>
</gene>
<keyword evidence="2" id="KW-0210">Decarboxylase</keyword>
<dbReference type="GO" id="GO:0070403">
    <property type="term" value="F:NAD+ binding"/>
    <property type="evidence" value="ECO:0007669"/>
    <property type="project" value="InterPro"/>
</dbReference>
<dbReference type="GO" id="GO:0033320">
    <property type="term" value="P:UDP-D-xylose biosynthetic process"/>
    <property type="evidence" value="ECO:0007669"/>
    <property type="project" value="UniProtKB-UniPathway"/>
</dbReference>